<dbReference type="InterPro" id="IPR024524">
    <property type="entry name" value="DUF3800"/>
</dbReference>
<dbReference type="AlphaFoldDB" id="A0A6A8NEK5"/>
<comment type="caution">
    <text evidence="1">The sequence shown here is derived from an EMBL/GenBank/DDBJ whole genome shotgun (WGS) entry which is preliminary data.</text>
</comment>
<evidence type="ECO:0000313" key="1">
    <source>
        <dbReference type="EMBL" id="MTD35075.1"/>
    </source>
</evidence>
<gene>
    <name evidence="1" type="ORF">GKZ95_04175</name>
</gene>
<sequence length="230" mass="26970">MQKVYMFFDDSGVLHKNAHSRHFVYAGLAFIGNESKESARRLYCSTLKRIRAQVNIEGELKACFLEPKHKYDLYRVLKNEHSMGLTVDIKRVHENILNEKNSIHRYKDYVLKRLIKARLNDFIAKGLLDPNEDILINICVDEQATATNGYYNFRDSVYEELKNGIINYNYGTFYEPLFFGKVEIHVRYCDSKSNYLVQASDILANRLWTSFFVNNPEMRAIPNHICLRLP</sequence>
<protein>
    <recommendedName>
        <fullName evidence="2">DUF3800 domain-containing protein</fullName>
    </recommendedName>
</protein>
<proteinExistence type="predicted"/>
<dbReference type="EMBL" id="WLYP01000002">
    <property type="protein sequence ID" value="MTD35075.1"/>
    <property type="molecule type" value="Genomic_DNA"/>
</dbReference>
<accession>A0A6A8NEK5</accession>
<organism evidence="1">
    <name type="scientific">Enterococcus faecium</name>
    <name type="common">Streptococcus faecium</name>
    <dbReference type="NCBI Taxonomy" id="1352"/>
    <lineage>
        <taxon>Bacteria</taxon>
        <taxon>Bacillati</taxon>
        <taxon>Bacillota</taxon>
        <taxon>Bacilli</taxon>
        <taxon>Lactobacillales</taxon>
        <taxon>Enterococcaceae</taxon>
        <taxon>Enterococcus</taxon>
    </lineage>
</organism>
<name>A0A6A8NEK5_ENTFC</name>
<reference evidence="1" key="1">
    <citation type="submission" date="2019-10" db="EMBL/GenBank/DDBJ databases">
        <title>Identification of the same linezolid-resistant Tn6246::fexB-poxtA-carrying Enterococcus faecium strain colonizing a hospitalized patient and bovines in different continents.</title>
        <authorList>
            <person name="Tedim A.P."/>
            <person name="Freitas A.R."/>
            <person name="Novais C."/>
            <person name="Duarte B."/>
            <person name="Elghaieb H."/>
            <person name="Abbassi M.S."/>
            <person name="Peixe L."/>
        </authorList>
    </citation>
    <scope>NUCLEOTIDE SEQUENCE</scope>
    <source>
        <strain evidence="1">2FEZ</strain>
    </source>
</reference>
<dbReference type="Pfam" id="PF12686">
    <property type="entry name" value="DUF3800"/>
    <property type="match status" value="1"/>
</dbReference>
<dbReference type="RefSeq" id="WP_154731734.1">
    <property type="nucleotide sequence ID" value="NZ_JACYYY010000002.1"/>
</dbReference>
<evidence type="ECO:0008006" key="2">
    <source>
        <dbReference type="Google" id="ProtNLM"/>
    </source>
</evidence>